<dbReference type="EMBL" id="KN714875">
    <property type="protein sequence ID" value="KUI63226.1"/>
    <property type="molecule type" value="Genomic_DNA"/>
</dbReference>
<accession>A0A194VHH5</accession>
<proteinExistence type="predicted"/>
<feature type="region of interest" description="Disordered" evidence="1">
    <location>
        <begin position="388"/>
        <end position="507"/>
    </location>
</feature>
<feature type="compositionally biased region" description="Basic and acidic residues" evidence="1">
    <location>
        <begin position="170"/>
        <end position="189"/>
    </location>
</feature>
<dbReference type="OrthoDB" id="5396104at2759"/>
<evidence type="ECO:0000313" key="2">
    <source>
        <dbReference type="EMBL" id="KUI63226.1"/>
    </source>
</evidence>
<feature type="compositionally biased region" description="Low complexity" evidence="1">
    <location>
        <begin position="430"/>
        <end position="447"/>
    </location>
</feature>
<reference evidence="3" key="1">
    <citation type="submission" date="2014-12" db="EMBL/GenBank/DDBJ databases">
        <title>Genome Sequence of Valsa Canker Pathogens Uncovers a Specific Adaption of Colonization on Woody Bark.</title>
        <authorList>
            <person name="Yin Z."/>
            <person name="Liu H."/>
            <person name="Gao X."/>
            <person name="Li Z."/>
            <person name="Song N."/>
            <person name="Ke X."/>
            <person name="Dai Q."/>
            <person name="Wu Y."/>
            <person name="Sun Y."/>
            <person name="Xu J.-R."/>
            <person name="Kang Z.K."/>
            <person name="Wang L."/>
            <person name="Huang L."/>
        </authorList>
    </citation>
    <scope>NUCLEOTIDE SEQUENCE [LARGE SCALE GENOMIC DNA]</scope>
    <source>
        <strain evidence="3">SXYL134</strain>
    </source>
</reference>
<feature type="compositionally biased region" description="Basic and acidic residues" evidence="1">
    <location>
        <begin position="496"/>
        <end position="505"/>
    </location>
</feature>
<feature type="compositionally biased region" description="Acidic residues" evidence="1">
    <location>
        <begin position="207"/>
        <end position="224"/>
    </location>
</feature>
<name>A0A194VHH5_CYTMA</name>
<dbReference type="Proteomes" id="UP000078576">
    <property type="component" value="Unassembled WGS sequence"/>
</dbReference>
<evidence type="ECO:0000256" key="1">
    <source>
        <dbReference type="SAM" id="MobiDB-lite"/>
    </source>
</evidence>
<keyword evidence="3" id="KW-1185">Reference proteome</keyword>
<sequence length="522" mass="57760">MTIYRLSVTRRCLECDHQFCLSDATTSSSSSKSPKGKKRKRARGGLCKAEFDYAGWSAHNAWRRTVLLNSPSVPSAEKTDVGNDKVKTLVWGDEYATTTAVRGVYAAKPFADRRDGLFIRRKHNCWLHCDFPSECHHAIYRAQQQGRPILAEAEALDAVNATVAVDTVEEKGGRHIDKKSKATVEREVELPIVSEIDDGDGGQQQQQDEEEEEEADSLSDDGGDDKENVSPCSHEPPSDLMCEPEVSPITPTDAKGPSTVSSKDNDSEVWDDIYLDDASDQTKPREFKIYADDTQSSHRITAEAHAPRDPLQLFSFAPLIDEPKIGEARQCLTIDDLESAYSENPWFTTSSTKDKRRHTEKPSSCTGPERRDKRDKMFALIGRRNAIATTIITPSGSTTNGRTTTHHVTNNPRERKQQQGFEDGEEWESWSDSSSSSSSSSSSCSVSPFFSRGGGGDSSKDKLVAVVDIDGDSPMPEALSPVKEEDEDMLSPVTPIREDGKHDESGLMSLLRMRSAFMRGEI</sequence>
<dbReference type="STRING" id="694573.A0A194VHH5"/>
<dbReference type="AlphaFoldDB" id="A0A194VHH5"/>
<evidence type="ECO:0000313" key="3">
    <source>
        <dbReference type="Proteomes" id="UP000078576"/>
    </source>
</evidence>
<organism evidence="2 3">
    <name type="scientific">Cytospora mali</name>
    <name type="common">Apple Valsa canker fungus</name>
    <name type="synonym">Valsa mali</name>
    <dbReference type="NCBI Taxonomy" id="578113"/>
    <lineage>
        <taxon>Eukaryota</taxon>
        <taxon>Fungi</taxon>
        <taxon>Dikarya</taxon>
        <taxon>Ascomycota</taxon>
        <taxon>Pezizomycotina</taxon>
        <taxon>Sordariomycetes</taxon>
        <taxon>Sordariomycetidae</taxon>
        <taxon>Diaporthales</taxon>
        <taxon>Cytosporaceae</taxon>
        <taxon>Cytospora</taxon>
    </lineage>
</organism>
<feature type="region of interest" description="Disordered" evidence="1">
    <location>
        <begin position="170"/>
        <end position="267"/>
    </location>
</feature>
<protein>
    <submittedName>
        <fullName evidence="2">Uncharacterized protein</fullName>
    </submittedName>
</protein>
<feature type="region of interest" description="Disordered" evidence="1">
    <location>
        <begin position="344"/>
        <end position="374"/>
    </location>
</feature>
<gene>
    <name evidence="2" type="ORF">VP1G_10367</name>
</gene>
<feature type="compositionally biased region" description="Low complexity" evidence="1">
    <location>
        <begin position="393"/>
        <end position="410"/>
    </location>
</feature>